<dbReference type="InterPro" id="IPR022139">
    <property type="entry name" value="Fam-L/Fam-M-like_plasmodium"/>
</dbReference>
<keyword evidence="1" id="KW-0472">Membrane</keyword>
<dbReference type="Proteomes" id="UP000219813">
    <property type="component" value="Chromosome 10"/>
</dbReference>
<sequence length="282" mass="33448">MEQNNKFIFFIKIYMFMFLYCICHFYYDKGRFIKFLRTKYGFDGKLDTRVYRLLGIYIEDIYPYVGDLELNIPYITKRKSEKLLTTDNEKWEKEKKEKLYKSLLYKEKLIKKLMKNKFTMLHKSYSYYEKKVLNGLNDKAFFKKMMLINDKDYKKLKRKKYALRLFFLLFLFLLVLMIPILDLSLSTSSNSFYLLTLLCKVLGYSSSSGSITALDGTDGATSSLLSSFCSNSSTIPLKVSSILMYCVPILIMGIMLILGIYFYYKNVIKYKKIKSLEAFNEW</sequence>
<gene>
    <name evidence="2" type="primary">PmUG01_10050700</name>
    <name evidence="2" type="ORF">PMUG01_10050700</name>
</gene>
<protein>
    <recommendedName>
        <fullName evidence="4">Fam-l protein</fullName>
    </recommendedName>
</protein>
<evidence type="ECO:0000313" key="3">
    <source>
        <dbReference type="Proteomes" id="UP000219813"/>
    </source>
</evidence>
<dbReference type="KEGG" id="pmal:PMUG01_10050700"/>
<dbReference type="GeneID" id="39869507"/>
<feature type="transmembrane region" description="Helical" evidence="1">
    <location>
        <begin position="161"/>
        <end position="181"/>
    </location>
</feature>
<reference evidence="2 3" key="1">
    <citation type="submission" date="2016-06" db="EMBL/GenBank/DDBJ databases">
        <authorList>
            <consortium name="Pathogen Informatics"/>
        </authorList>
    </citation>
    <scope>NUCLEOTIDE SEQUENCE [LARGE SCALE GENOMIC DNA]</scope>
</reference>
<evidence type="ECO:0000256" key="1">
    <source>
        <dbReference type="SAM" id="Phobius"/>
    </source>
</evidence>
<name>A0A1D3RJE3_PLAMA</name>
<keyword evidence="1" id="KW-0812">Transmembrane</keyword>
<keyword evidence="3" id="KW-1185">Reference proteome</keyword>
<dbReference type="Pfam" id="PF12420">
    <property type="entry name" value="DUF3671"/>
    <property type="match status" value="1"/>
</dbReference>
<accession>A0A1D3RJE3</accession>
<evidence type="ECO:0008006" key="4">
    <source>
        <dbReference type="Google" id="ProtNLM"/>
    </source>
</evidence>
<dbReference type="RefSeq" id="XP_028862273.1">
    <property type="nucleotide sequence ID" value="XM_029005712.1"/>
</dbReference>
<dbReference type="VEuPathDB" id="PlasmoDB:PmUG01_10050700"/>
<organism evidence="2 3">
    <name type="scientific">Plasmodium malariae</name>
    <dbReference type="NCBI Taxonomy" id="5858"/>
    <lineage>
        <taxon>Eukaryota</taxon>
        <taxon>Sar</taxon>
        <taxon>Alveolata</taxon>
        <taxon>Apicomplexa</taxon>
        <taxon>Aconoidasida</taxon>
        <taxon>Haemosporida</taxon>
        <taxon>Plasmodiidae</taxon>
        <taxon>Plasmodium</taxon>
        <taxon>Plasmodium (Plasmodium)</taxon>
    </lineage>
</organism>
<feature type="transmembrane region" description="Helical" evidence="1">
    <location>
        <begin position="242"/>
        <end position="264"/>
    </location>
</feature>
<dbReference type="AlphaFoldDB" id="A0A1D3RJE3"/>
<dbReference type="EMBL" id="LT594631">
    <property type="protein sequence ID" value="SCN45305.1"/>
    <property type="molecule type" value="Genomic_DNA"/>
</dbReference>
<keyword evidence="1" id="KW-1133">Transmembrane helix</keyword>
<evidence type="ECO:0000313" key="2">
    <source>
        <dbReference type="EMBL" id="SCN45305.1"/>
    </source>
</evidence>
<feature type="transmembrane region" description="Helical" evidence="1">
    <location>
        <begin position="6"/>
        <end position="27"/>
    </location>
</feature>
<proteinExistence type="predicted"/>